<dbReference type="PROSITE" id="PS00356">
    <property type="entry name" value="HTH_LACI_1"/>
    <property type="match status" value="1"/>
</dbReference>
<comment type="caution">
    <text evidence="5">The sequence shown here is derived from an EMBL/GenBank/DDBJ whole genome shotgun (WGS) entry which is preliminary data.</text>
</comment>
<dbReference type="InterPro" id="IPR046335">
    <property type="entry name" value="LacI/GalR-like_sensor"/>
</dbReference>
<accession>M2Q3K2</accession>
<evidence type="ECO:0000256" key="3">
    <source>
        <dbReference type="ARBA" id="ARBA00023163"/>
    </source>
</evidence>
<dbReference type="PRINTS" id="PR00036">
    <property type="entry name" value="HTHLACI"/>
</dbReference>
<feature type="domain" description="HTH lacI-type" evidence="4">
    <location>
        <begin position="4"/>
        <end position="58"/>
    </location>
</feature>
<dbReference type="GO" id="GO:0003700">
    <property type="term" value="F:DNA-binding transcription factor activity"/>
    <property type="evidence" value="ECO:0007669"/>
    <property type="project" value="TreeGrafter"/>
</dbReference>
<dbReference type="STRING" id="999415.HMPREF9943_00888"/>
<dbReference type="PANTHER" id="PTHR30146:SF150">
    <property type="entry name" value="ARABINOSE METABOLISM TRANSCRIPTIONAL REPRESSOR"/>
    <property type="match status" value="1"/>
</dbReference>
<dbReference type="Proteomes" id="UP000011758">
    <property type="component" value="Unassembled WGS sequence"/>
</dbReference>
<dbReference type="OrthoDB" id="9784962at2"/>
<evidence type="ECO:0000259" key="4">
    <source>
        <dbReference type="PROSITE" id="PS50932"/>
    </source>
</evidence>
<name>M2Q3K2_9FIRM</name>
<reference evidence="5 6" key="1">
    <citation type="submission" date="2013-02" db="EMBL/GenBank/DDBJ databases">
        <title>The Genome Sequence of Lactobacillus catenaformis F0143.</title>
        <authorList>
            <consortium name="The Broad Institute Genome Sequencing Platform"/>
            <person name="Earl A."/>
            <person name="Ward D."/>
            <person name="Feldgarden M."/>
            <person name="Gevers D."/>
            <person name="Izard J."/>
            <person name="Blanton J.M."/>
            <person name="Mathney J."/>
            <person name="Dewhirst F.E."/>
            <person name="Young S.K."/>
            <person name="Zeng Q."/>
            <person name="Gargeya S."/>
            <person name="Fitzgerald M."/>
            <person name="Haas B."/>
            <person name="Abouelleil A."/>
            <person name="Alvarado L."/>
            <person name="Arachchi H.M."/>
            <person name="Berlin A."/>
            <person name="Chapman S.B."/>
            <person name="Gearin G."/>
            <person name="Goldberg J."/>
            <person name="Griggs A."/>
            <person name="Gujja S."/>
            <person name="Hansen M."/>
            <person name="Heiman D."/>
            <person name="Howarth C."/>
            <person name="Larimer J."/>
            <person name="Lui A."/>
            <person name="MacDonald P.J.P."/>
            <person name="McCowen C."/>
            <person name="Montmayeur A."/>
            <person name="Murphy C."/>
            <person name="Neiman D."/>
            <person name="Pearson M."/>
            <person name="Priest M."/>
            <person name="Roberts A."/>
            <person name="Saif S."/>
            <person name="Shea T."/>
            <person name="Sisk P."/>
            <person name="Stolte C."/>
            <person name="Sykes S."/>
            <person name="Wortman J."/>
            <person name="Nusbaum C."/>
            <person name="Birren B."/>
        </authorList>
    </citation>
    <scope>NUCLEOTIDE SEQUENCE [LARGE SCALE GENOMIC DNA]</scope>
    <source>
        <strain evidence="5 6">OT 569</strain>
    </source>
</reference>
<dbReference type="InterPro" id="IPR000843">
    <property type="entry name" value="HTH_LacI"/>
</dbReference>
<evidence type="ECO:0000313" key="6">
    <source>
        <dbReference type="Proteomes" id="UP000011758"/>
    </source>
</evidence>
<evidence type="ECO:0000256" key="1">
    <source>
        <dbReference type="ARBA" id="ARBA00023015"/>
    </source>
</evidence>
<dbReference type="SUPFAM" id="SSF47413">
    <property type="entry name" value="lambda repressor-like DNA-binding domains"/>
    <property type="match status" value="1"/>
</dbReference>
<dbReference type="Pfam" id="PF13377">
    <property type="entry name" value="Peripla_BP_3"/>
    <property type="match status" value="1"/>
</dbReference>
<evidence type="ECO:0000313" key="5">
    <source>
        <dbReference type="EMBL" id="EMD16846.1"/>
    </source>
</evidence>
<dbReference type="PROSITE" id="PS50932">
    <property type="entry name" value="HTH_LACI_2"/>
    <property type="match status" value="1"/>
</dbReference>
<dbReference type="AlphaFoldDB" id="M2Q3K2"/>
<dbReference type="PANTHER" id="PTHR30146">
    <property type="entry name" value="LACI-RELATED TRANSCRIPTIONAL REPRESSOR"/>
    <property type="match status" value="1"/>
</dbReference>
<gene>
    <name evidence="5" type="ORF">HMPREF9943_00888</name>
</gene>
<keyword evidence="3" id="KW-0804">Transcription</keyword>
<dbReference type="InterPro" id="IPR010982">
    <property type="entry name" value="Lambda_DNA-bd_dom_sf"/>
</dbReference>
<dbReference type="Gene3D" id="3.40.50.2300">
    <property type="match status" value="2"/>
</dbReference>
<dbReference type="CDD" id="cd01392">
    <property type="entry name" value="HTH_LacI"/>
    <property type="match status" value="1"/>
</dbReference>
<dbReference type="InterPro" id="IPR028082">
    <property type="entry name" value="Peripla_BP_I"/>
</dbReference>
<dbReference type="SMART" id="SM00354">
    <property type="entry name" value="HTH_LACI"/>
    <property type="match status" value="1"/>
</dbReference>
<keyword evidence="2" id="KW-0238">DNA-binding</keyword>
<dbReference type="SUPFAM" id="SSF53822">
    <property type="entry name" value="Periplasmic binding protein-like I"/>
    <property type="match status" value="1"/>
</dbReference>
<proteinExistence type="predicted"/>
<dbReference type="eggNOG" id="COG1609">
    <property type="taxonomic scope" value="Bacteria"/>
</dbReference>
<dbReference type="GO" id="GO:0000976">
    <property type="term" value="F:transcription cis-regulatory region binding"/>
    <property type="evidence" value="ECO:0007669"/>
    <property type="project" value="TreeGrafter"/>
</dbReference>
<dbReference type="EMBL" id="AGEJ01000013">
    <property type="protein sequence ID" value="EMD16846.1"/>
    <property type="molecule type" value="Genomic_DNA"/>
</dbReference>
<keyword evidence="6" id="KW-1185">Reference proteome</keyword>
<keyword evidence="1" id="KW-0805">Transcription regulation</keyword>
<dbReference type="RefSeq" id="WP_004802443.1">
    <property type="nucleotide sequence ID" value="NZ_KB446647.1"/>
</dbReference>
<evidence type="ECO:0000256" key="2">
    <source>
        <dbReference type="ARBA" id="ARBA00023125"/>
    </source>
</evidence>
<organism evidence="5 6">
    <name type="scientific">Eggerthia catenaformis OT 569 = DSM 20559</name>
    <dbReference type="NCBI Taxonomy" id="999415"/>
    <lineage>
        <taxon>Bacteria</taxon>
        <taxon>Bacillati</taxon>
        <taxon>Bacillota</taxon>
        <taxon>Erysipelotrichia</taxon>
        <taxon>Erysipelotrichales</taxon>
        <taxon>Coprobacillaceae</taxon>
        <taxon>Eggerthia</taxon>
    </lineage>
</organism>
<protein>
    <recommendedName>
        <fullName evidence="4">HTH lacI-type domain-containing protein</fullName>
    </recommendedName>
</protein>
<dbReference type="BioCyc" id="ECAT999415-HMP:GTTI-911-MONOMER"/>
<sequence length="335" mass="37529">MKKTTIYDVAEEAEVSLATVSRVINNSNVVKKETRERVLAAIARLDFKPNQVARGLATSKSTTIAVIFPQSIFARVKDMISGIGDTGRTLDYNLMMYTTDELGDEDPVDDVIERVVKARADGVILFNNDKIIQELELMKKYNMPTAVIGYKASDEHLCSVFVDAHNIGYTLTKNYLDKGIDDIVFLKPRQNLLSLDDAISGIKDAFKDAGKKFDDKKVLSVSTHFSQNYPFFMDYLKENKPRVVIAGYDKEAVSMMYAAQDSHLSVPDDIEIIGMVDTTYAKMARPSLTSVYLPVYDMGAIAVRLITKMLNGEGIDNREVNMQYSINIRNTTKLL</sequence>
<dbReference type="Gene3D" id="1.10.260.40">
    <property type="entry name" value="lambda repressor-like DNA-binding domains"/>
    <property type="match status" value="1"/>
</dbReference>
<dbReference type="Pfam" id="PF00356">
    <property type="entry name" value="LacI"/>
    <property type="match status" value="1"/>
</dbReference>